<accession>A0ACC0V9W8</accession>
<proteinExistence type="predicted"/>
<protein>
    <submittedName>
        <fullName evidence="1">Uncharacterized protein</fullName>
    </submittedName>
</protein>
<reference evidence="1" key="1">
    <citation type="submission" date="2022-10" db="EMBL/GenBank/DDBJ databases">
        <title>Complete Genome of Trichothecium roseum strain YXFP-22015, a Plant Pathogen Isolated from Citrus.</title>
        <authorList>
            <person name="Wang Y."/>
            <person name="Zhu L."/>
        </authorList>
    </citation>
    <scope>NUCLEOTIDE SEQUENCE</scope>
    <source>
        <strain evidence="1">YXFP-22015</strain>
    </source>
</reference>
<keyword evidence="2" id="KW-1185">Reference proteome</keyword>
<organism evidence="1 2">
    <name type="scientific">Trichothecium roseum</name>
    <dbReference type="NCBI Taxonomy" id="47278"/>
    <lineage>
        <taxon>Eukaryota</taxon>
        <taxon>Fungi</taxon>
        <taxon>Dikarya</taxon>
        <taxon>Ascomycota</taxon>
        <taxon>Pezizomycotina</taxon>
        <taxon>Sordariomycetes</taxon>
        <taxon>Hypocreomycetidae</taxon>
        <taxon>Hypocreales</taxon>
        <taxon>Hypocreales incertae sedis</taxon>
        <taxon>Trichothecium</taxon>
    </lineage>
</organism>
<evidence type="ECO:0000313" key="2">
    <source>
        <dbReference type="Proteomes" id="UP001163324"/>
    </source>
</evidence>
<dbReference type="Proteomes" id="UP001163324">
    <property type="component" value="Chromosome 2"/>
</dbReference>
<name>A0ACC0V9W8_9HYPO</name>
<comment type="caution">
    <text evidence="1">The sequence shown here is derived from an EMBL/GenBank/DDBJ whole genome shotgun (WGS) entry which is preliminary data.</text>
</comment>
<evidence type="ECO:0000313" key="1">
    <source>
        <dbReference type="EMBL" id="KAI9902984.1"/>
    </source>
</evidence>
<dbReference type="EMBL" id="CM047941">
    <property type="protein sequence ID" value="KAI9902984.1"/>
    <property type="molecule type" value="Genomic_DNA"/>
</dbReference>
<gene>
    <name evidence="1" type="ORF">N3K66_002336</name>
</gene>
<sequence length="521" mass="57590">MARSKVLMACCSESGHSNVFLATAHSLLSRYPSVELHIASFQPLEKSITASLKNVKCEVPPKFHLIDAPTTFEALNRDPDPSKRFNEVVLLPPGRRNMARVMEFFVLGLPMLWTVGEWTAIFRRARGLILELRPDAVVCDGLLGPAVSAARHLREHEEGADFFRLAVLSPNSLKEFTQHLEGGAAAFAKWPIVGSALPMPLPWYLVPLNFYYLVRLVLIMMGGQLPRFEAELRESTGLPGLEMVSLISVMSGKGEGLDRVLLSSSPETDFPNLDYGCGPQEYRDRLVSCGPILRSTSPVSEADPELDRWLGAGPVVYVNLGTLCMCSEAEAVELAKSFRKLFDHDDEKKEKGEKKNLRVLWKLKKDPKRGPEYDVGPGSAVHAVIGREMDEDRVRVVSWLDAEPASILMTGNVVVAVTHGGASSYYEPIVAGVPQIVLPVWADTYDYAYRAEMLGIGRWGNKTACPRWSASEFGDVLVDVAATSHEEYAAATRLVAEKCRRRGRGRDNAAEAIHDMIEGKR</sequence>